<evidence type="ECO:0000256" key="7">
    <source>
        <dbReference type="ARBA" id="ARBA00038878"/>
    </source>
</evidence>
<evidence type="ECO:0000256" key="9">
    <source>
        <dbReference type="SAM" id="MobiDB-lite"/>
    </source>
</evidence>
<dbReference type="KEGG" id="vcn:VOLCADRAFT_104084"/>
<evidence type="ECO:0000313" key="12">
    <source>
        <dbReference type="EMBL" id="EFJ50275.1"/>
    </source>
</evidence>
<reference evidence="12 13" key="1">
    <citation type="journal article" date="2010" name="Science">
        <title>Genomic analysis of organismal complexity in the multicellular green alga Volvox carteri.</title>
        <authorList>
            <person name="Prochnik S.E."/>
            <person name="Umen J."/>
            <person name="Nedelcu A.M."/>
            <person name="Hallmann A."/>
            <person name="Miller S.M."/>
            <person name="Nishii I."/>
            <person name="Ferris P."/>
            <person name="Kuo A."/>
            <person name="Mitros T."/>
            <person name="Fritz-Laylin L.K."/>
            <person name="Hellsten U."/>
            <person name="Chapman J."/>
            <person name="Simakov O."/>
            <person name="Rensing S.A."/>
            <person name="Terry A."/>
            <person name="Pangilinan J."/>
            <person name="Kapitonov V."/>
            <person name="Jurka J."/>
            <person name="Salamov A."/>
            <person name="Shapiro H."/>
            <person name="Schmutz J."/>
            <person name="Grimwood J."/>
            <person name="Lindquist E."/>
            <person name="Lucas S."/>
            <person name="Grigoriev I.V."/>
            <person name="Schmitt R."/>
            <person name="Kirk D."/>
            <person name="Rokhsar D.S."/>
        </authorList>
    </citation>
    <scope>NUCLEOTIDE SEQUENCE [LARGE SCALE GENOMIC DNA]</scope>
    <source>
        <strain evidence="13">f. Nagariensis / Eve</strain>
    </source>
</reference>
<keyword evidence="13" id="KW-1185">Reference proteome</keyword>
<keyword evidence="2" id="KW-0285">Flavoprotein</keyword>
<dbReference type="PANTHER" id="PTHR43104">
    <property type="entry name" value="L-2-HYDROXYGLUTARATE DEHYDROGENASE, MITOCHONDRIAL"/>
    <property type="match status" value="1"/>
</dbReference>
<dbReference type="RefSeq" id="XP_002948895.1">
    <property type="nucleotide sequence ID" value="XM_002948849.1"/>
</dbReference>
<comment type="similarity">
    <text evidence="6">Belongs to the L2HGDH family.</text>
</comment>
<organism evidence="13">
    <name type="scientific">Volvox carteri f. nagariensis</name>
    <dbReference type="NCBI Taxonomy" id="3068"/>
    <lineage>
        <taxon>Eukaryota</taxon>
        <taxon>Viridiplantae</taxon>
        <taxon>Chlorophyta</taxon>
        <taxon>core chlorophytes</taxon>
        <taxon>Chlorophyceae</taxon>
        <taxon>CS clade</taxon>
        <taxon>Chlamydomonadales</taxon>
        <taxon>Volvocaceae</taxon>
        <taxon>Volvox</taxon>
    </lineage>
</organism>
<dbReference type="AlphaFoldDB" id="D8TR51"/>
<sequence length="1052" mass="113838">MPRCAARFGARLHVLDPRLFQSGCFPRCGCAFNDSDVTPERMGAAVDGVAPVRDHLCDPAEWGSWFMRHYACSGSIERKAYFMKQFENGLQDGSLADITKTWIDDKEKEQAKEQEKAKEQGKEKEIQKNAKCVWWQMASERPCRYQGVFQQHSSAAVSGNTNGSVHTDNVECVVIGAGMPPAGILPIGHLQPPQYPLLWPFSFLSLAQWCPLTRFGATAMASALHADDVPPIGDTPVCPPVLLAGWRFAGGGIGSGVIGLAIARALARRGREVVVVEAAGAIGTETSSRHSEVIHAGIYYPHGSLKARMCVEGKARLYDFCRTHNVPYKNITKLIVATTKEQLPELVSFQATAARHGVPDLQPLSGAEARGLEPALACQGALLSPSTGILDSHTYMAALLADAESHGAVLALNTRVGNYFSLSVRAPFSRLIYPMPERGLAGLGTHLTLDMAGGVRFGPDVEWLPGPGIEPGSPVVVDYRVDPGRAQSFYPAIRRYYPALPDGALQPAYSGVRPKLSGPGEPPADFLVQGARWSTGAEEGPSGNMARHSQHSLLQSSCLDYAPGKCIPGLTTIGSCGSRLRTSVRAAAVNAAGSGSAQSGQASKKKPQKQPQQQQQQAQKQPAAAGSGAVADAPAAPALPPPPQPASAARYSPLHYNIEDFCTKVVPTEGEKRQRMEVIDAIRAGVRKVWPNSRQVELQVFGSFANGLSTWSSDLDLVVTGVMEPDRVSGGYELADRAKITARLRKIADALNRAKNIDILRQQLIPRARIPILKLWTKSRVCVDVSVSDDSGPRAARYMVQQCRAFPPVKPLVLVVKTYLKACRLNEVNTGGLSSYSLTNMVIAHLQEELKSGHDISDLGETLYTFLLRYGEEHDYGAQAVSVGSGGIVPKMSLGYAMESARQAAVSMSSYDGAVSWNERLFVDCPLTGRDVSNGTYRIDLVKGAFQQAARRLEAMAQGRRITDTSINYLQALFDVSRVLKRSYPDPQEPYEDEYLKVIGRNGDEEEREELAVGGGTDTDVDGDRYGNEDGDDLDGDYLERSPTTAGAQHRR</sequence>
<evidence type="ECO:0000256" key="5">
    <source>
        <dbReference type="ARBA" id="ARBA00036066"/>
    </source>
</evidence>
<evidence type="ECO:0000256" key="1">
    <source>
        <dbReference type="ARBA" id="ARBA00001974"/>
    </source>
</evidence>
<name>D8TR51_VOLCA</name>
<dbReference type="Proteomes" id="UP000001058">
    <property type="component" value="Unassembled WGS sequence"/>
</dbReference>
<evidence type="ECO:0000256" key="8">
    <source>
        <dbReference type="ARBA" id="ARBA00041137"/>
    </source>
</evidence>
<dbReference type="eggNOG" id="KOG1906">
    <property type="taxonomic scope" value="Eukaryota"/>
</dbReference>
<dbReference type="InterPro" id="IPR054708">
    <property type="entry name" value="MTPAP-like_central"/>
</dbReference>
<gene>
    <name evidence="12" type="ORF">VOLCADRAFT_104084</name>
</gene>
<keyword evidence="4" id="KW-0560">Oxidoreductase</keyword>
<feature type="region of interest" description="Disordered" evidence="9">
    <location>
        <begin position="591"/>
        <end position="649"/>
    </location>
</feature>
<feature type="compositionally biased region" description="Low complexity" evidence="9">
    <location>
        <begin position="591"/>
        <end position="602"/>
    </location>
</feature>
<evidence type="ECO:0000256" key="2">
    <source>
        <dbReference type="ARBA" id="ARBA00022630"/>
    </source>
</evidence>
<dbReference type="Gene3D" id="3.30.460.10">
    <property type="entry name" value="Beta Polymerase, domain 2"/>
    <property type="match status" value="1"/>
</dbReference>
<accession>D8TR51</accession>
<dbReference type="InterPro" id="IPR006076">
    <property type="entry name" value="FAD-dep_OxRdtase"/>
</dbReference>
<evidence type="ECO:0000313" key="13">
    <source>
        <dbReference type="Proteomes" id="UP000001058"/>
    </source>
</evidence>
<dbReference type="Gene3D" id="1.10.1410.10">
    <property type="match status" value="1"/>
</dbReference>
<dbReference type="eggNOG" id="KOG2665">
    <property type="taxonomic scope" value="Eukaryota"/>
</dbReference>
<evidence type="ECO:0000259" key="11">
    <source>
        <dbReference type="Pfam" id="PF22600"/>
    </source>
</evidence>
<dbReference type="EMBL" id="GL378332">
    <property type="protein sequence ID" value="EFJ50275.1"/>
    <property type="molecule type" value="Genomic_DNA"/>
</dbReference>
<dbReference type="Gene3D" id="3.50.50.60">
    <property type="entry name" value="FAD/NAD(P)-binding domain"/>
    <property type="match status" value="1"/>
</dbReference>
<dbReference type="InterPro" id="IPR043519">
    <property type="entry name" value="NT_sf"/>
</dbReference>
<dbReference type="SUPFAM" id="SSF81301">
    <property type="entry name" value="Nucleotidyltransferase"/>
    <property type="match status" value="1"/>
</dbReference>
<dbReference type="SUPFAM" id="SSF51905">
    <property type="entry name" value="FAD/NAD(P)-binding domain"/>
    <property type="match status" value="1"/>
</dbReference>
<evidence type="ECO:0000259" key="10">
    <source>
        <dbReference type="Pfam" id="PF01266"/>
    </source>
</evidence>
<feature type="domain" description="FAD dependent oxidoreductase" evidence="10">
    <location>
        <begin position="253"/>
        <end position="416"/>
    </location>
</feature>
<dbReference type="STRING" id="3068.D8TR51"/>
<dbReference type="SUPFAM" id="SSF81631">
    <property type="entry name" value="PAP/OAS1 substrate-binding domain"/>
    <property type="match status" value="1"/>
</dbReference>
<dbReference type="GO" id="GO:0047545">
    <property type="term" value="F:(S)-2-hydroxyglutarate dehydrogenase activity"/>
    <property type="evidence" value="ECO:0007669"/>
    <property type="project" value="UniProtKB-EC"/>
</dbReference>
<dbReference type="Pfam" id="PF01266">
    <property type="entry name" value="DAO"/>
    <property type="match status" value="1"/>
</dbReference>
<evidence type="ECO:0000256" key="6">
    <source>
        <dbReference type="ARBA" id="ARBA00037941"/>
    </source>
</evidence>
<dbReference type="InParanoid" id="D8TR51"/>
<comment type="cofactor">
    <cofactor evidence="1">
        <name>FAD</name>
        <dbReference type="ChEBI" id="CHEBI:57692"/>
    </cofactor>
</comment>
<dbReference type="GeneID" id="9623600"/>
<keyword evidence="3" id="KW-0274">FAD</keyword>
<dbReference type="PANTHER" id="PTHR43104:SF4">
    <property type="entry name" value="L-2-HYDROXYGLUTARATE DEHYDROGENASE, MITOCHONDRIAL"/>
    <property type="match status" value="1"/>
</dbReference>
<dbReference type="CDD" id="cd05402">
    <property type="entry name" value="NT_PAP_TUTase"/>
    <property type="match status" value="1"/>
</dbReference>
<dbReference type="InterPro" id="IPR036188">
    <property type="entry name" value="FAD/NAD-bd_sf"/>
</dbReference>
<evidence type="ECO:0000256" key="4">
    <source>
        <dbReference type="ARBA" id="ARBA00023002"/>
    </source>
</evidence>
<feature type="region of interest" description="Disordered" evidence="9">
    <location>
        <begin position="1000"/>
        <end position="1052"/>
    </location>
</feature>
<feature type="compositionally biased region" description="Polar residues" evidence="9">
    <location>
        <begin position="1042"/>
        <end position="1052"/>
    </location>
</feature>
<feature type="domain" description="Poly(A) RNA polymerase mitochondrial-like central palm" evidence="11">
    <location>
        <begin position="655"/>
        <end position="792"/>
    </location>
</feature>
<feature type="compositionally biased region" description="Low complexity" evidence="9">
    <location>
        <begin position="609"/>
        <end position="636"/>
    </location>
</feature>
<evidence type="ECO:0000256" key="3">
    <source>
        <dbReference type="ARBA" id="ARBA00022827"/>
    </source>
</evidence>
<protein>
    <recommendedName>
        <fullName evidence="8">L-2-hydroxyglutarate dehydrogenase, mitochondrial</fullName>
        <ecNumber evidence="7">1.1.99.2</ecNumber>
    </recommendedName>
</protein>
<dbReference type="EC" id="1.1.99.2" evidence="7"/>
<proteinExistence type="inferred from homology"/>
<comment type="catalytic activity">
    <reaction evidence="5">
        <text>(S)-2-hydroxyglutarate + A = 2-oxoglutarate + AH2</text>
        <dbReference type="Rhea" id="RHEA:21252"/>
        <dbReference type="ChEBI" id="CHEBI:13193"/>
        <dbReference type="ChEBI" id="CHEBI:16782"/>
        <dbReference type="ChEBI" id="CHEBI:16810"/>
        <dbReference type="ChEBI" id="CHEBI:17499"/>
        <dbReference type="EC" id="1.1.99.2"/>
    </reaction>
</comment>
<dbReference type="Pfam" id="PF22600">
    <property type="entry name" value="MTPAP-like_central"/>
    <property type="match status" value="1"/>
</dbReference>
<dbReference type="OrthoDB" id="273917at2759"/>
<dbReference type="Gene3D" id="3.30.9.10">
    <property type="entry name" value="D-Amino Acid Oxidase, subunit A, domain 2"/>
    <property type="match status" value="1"/>
</dbReference>